<evidence type="ECO:0000256" key="4">
    <source>
        <dbReference type="ARBA" id="ARBA00022989"/>
    </source>
</evidence>
<dbReference type="GeneTree" id="ENSGT01150000286930"/>
<dbReference type="InterPro" id="IPR038359">
    <property type="entry name" value="Connexin_N_sf"/>
</dbReference>
<evidence type="ECO:0000313" key="10">
    <source>
        <dbReference type="Proteomes" id="UP000314983"/>
    </source>
</evidence>
<evidence type="ECO:0000256" key="2">
    <source>
        <dbReference type="ARBA" id="ARBA00022475"/>
    </source>
</evidence>
<dbReference type="AlphaFoldDB" id="A0A4W4ERU1"/>
<feature type="transmembrane region" description="Helical" evidence="6">
    <location>
        <begin position="138"/>
        <end position="162"/>
    </location>
</feature>
<evidence type="ECO:0000256" key="6">
    <source>
        <dbReference type="SAM" id="Phobius"/>
    </source>
</evidence>
<dbReference type="InterPro" id="IPR013092">
    <property type="entry name" value="Connexin_N"/>
</dbReference>
<evidence type="ECO:0000256" key="5">
    <source>
        <dbReference type="ARBA" id="ARBA00023136"/>
    </source>
</evidence>
<protein>
    <submittedName>
        <fullName evidence="9">Uncharacterized protein</fullName>
    </submittedName>
</protein>
<dbReference type="STRING" id="8005.ENSEEEP00000014890"/>
<dbReference type="Proteomes" id="UP000314983">
    <property type="component" value="Chromosome 3"/>
</dbReference>
<dbReference type="PANTHER" id="PTHR11984:SF109">
    <property type="entry name" value="CONNEXIN 28.1-RELATED"/>
    <property type="match status" value="1"/>
</dbReference>
<dbReference type="InterPro" id="IPR000500">
    <property type="entry name" value="Connexin"/>
</dbReference>
<dbReference type="GO" id="GO:0005243">
    <property type="term" value="F:gap junction channel activity"/>
    <property type="evidence" value="ECO:0007669"/>
    <property type="project" value="TreeGrafter"/>
</dbReference>
<keyword evidence="4 6" id="KW-1133">Transmembrane helix</keyword>
<dbReference type="Pfam" id="PF00029">
    <property type="entry name" value="Connexin"/>
    <property type="match status" value="1"/>
</dbReference>
<reference evidence="10" key="2">
    <citation type="journal article" date="2017" name="Sci. Adv.">
        <title>A tail of two voltages: Proteomic comparison of the three electric organs of the electric eel.</title>
        <authorList>
            <person name="Traeger L.L."/>
            <person name="Sabat G."/>
            <person name="Barrett-Wilt G.A."/>
            <person name="Wells G.B."/>
            <person name="Sussman M.R."/>
        </authorList>
    </citation>
    <scope>NUCLEOTIDE SEQUENCE [LARGE SCALE GENOMIC DNA]</scope>
</reference>
<dbReference type="GO" id="GO:0005922">
    <property type="term" value="C:connexin complex"/>
    <property type="evidence" value="ECO:0007669"/>
    <property type="project" value="InterPro"/>
</dbReference>
<name>A0A4W4ERU1_ELEEL</name>
<keyword evidence="5 6" id="KW-0472">Membrane</keyword>
<evidence type="ECO:0000313" key="9">
    <source>
        <dbReference type="Ensembl" id="ENSEEEP00000014890.1"/>
    </source>
</evidence>
<evidence type="ECO:0000259" key="8">
    <source>
        <dbReference type="SMART" id="SM01089"/>
    </source>
</evidence>
<dbReference type="PRINTS" id="PR00206">
    <property type="entry name" value="CONNEXIN"/>
</dbReference>
<dbReference type="Ensembl" id="ENSEEET00000015067.2">
    <property type="protein sequence ID" value="ENSEEEP00000014890.1"/>
    <property type="gene ID" value="ENSEEEG00000007413.2"/>
</dbReference>
<keyword evidence="10" id="KW-1185">Reference proteome</keyword>
<comment type="subcellular location">
    <subcellularLocation>
        <location evidence="1">Cell membrane</location>
        <topology evidence="1">Multi-pass membrane protein</topology>
    </subcellularLocation>
</comment>
<proteinExistence type="predicted"/>
<feature type="domain" description="Connexin cysteine-rich" evidence="8">
    <location>
        <begin position="151"/>
        <end position="218"/>
    </location>
</feature>
<feature type="domain" description="Connexin N-terminal" evidence="7">
    <location>
        <begin position="43"/>
        <end position="76"/>
    </location>
</feature>
<dbReference type="SMART" id="SM01089">
    <property type="entry name" value="Connexin_CCC"/>
    <property type="match status" value="1"/>
</dbReference>
<evidence type="ECO:0000256" key="1">
    <source>
        <dbReference type="ARBA" id="ARBA00004651"/>
    </source>
</evidence>
<keyword evidence="3 6" id="KW-0812">Transmembrane</keyword>
<dbReference type="InterPro" id="IPR019570">
    <property type="entry name" value="Connexin_CCC"/>
</dbReference>
<feature type="transmembrane region" description="Helical" evidence="6">
    <location>
        <begin position="78"/>
        <end position="100"/>
    </location>
</feature>
<organism evidence="9 10">
    <name type="scientific">Electrophorus electricus</name>
    <name type="common">Electric eel</name>
    <name type="synonym">Gymnotus electricus</name>
    <dbReference type="NCBI Taxonomy" id="8005"/>
    <lineage>
        <taxon>Eukaryota</taxon>
        <taxon>Metazoa</taxon>
        <taxon>Chordata</taxon>
        <taxon>Craniata</taxon>
        <taxon>Vertebrata</taxon>
        <taxon>Euteleostomi</taxon>
        <taxon>Actinopterygii</taxon>
        <taxon>Neopterygii</taxon>
        <taxon>Teleostei</taxon>
        <taxon>Ostariophysi</taxon>
        <taxon>Gymnotiformes</taxon>
        <taxon>Gymnotoidei</taxon>
        <taxon>Gymnotidae</taxon>
        <taxon>Electrophorus</taxon>
    </lineage>
</organism>
<keyword evidence="2" id="KW-1003">Cell membrane</keyword>
<feature type="transmembrane region" description="Helical" evidence="6">
    <location>
        <begin position="196"/>
        <end position="224"/>
    </location>
</feature>
<dbReference type="GO" id="GO:0007267">
    <property type="term" value="P:cell-cell signaling"/>
    <property type="evidence" value="ECO:0007669"/>
    <property type="project" value="TreeGrafter"/>
</dbReference>
<accession>A0A4W4ERU1</accession>
<reference evidence="9" key="3">
    <citation type="submission" date="2020-05" db="EMBL/GenBank/DDBJ databases">
        <title>Electrophorus electricus (electric eel) genome, fEleEle1, primary haplotype.</title>
        <authorList>
            <person name="Myers G."/>
            <person name="Meyer A."/>
            <person name="Fedrigo O."/>
            <person name="Formenti G."/>
            <person name="Rhie A."/>
            <person name="Tracey A."/>
            <person name="Sims Y."/>
            <person name="Jarvis E.D."/>
        </authorList>
    </citation>
    <scope>NUCLEOTIDE SEQUENCE [LARGE SCALE GENOMIC DNA]</scope>
</reference>
<dbReference type="Gene3D" id="1.20.1440.80">
    <property type="entry name" value="Gap junction channel protein cysteine-rich domain"/>
    <property type="match status" value="1"/>
</dbReference>
<dbReference type="PANTHER" id="PTHR11984">
    <property type="entry name" value="CONNEXIN"/>
    <property type="match status" value="1"/>
</dbReference>
<reference evidence="9" key="4">
    <citation type="submission" date="2025-08" db="UniProtKB">
        <authorList>
            <consortium name="Ensembl"/>
        </authorList>
    </citation>
    <scope>IDENTIFICATION</scope>
</reference>
<feature type="transmembrane region" description="Helical" evidence="6">
    <location>
        <begin position="21"/>
        <end position="41"/>
    </location>
</feature>
<evidence type="ECO:0000256" key="3">
    <source>
        <dbReference type="ARBA" id="ARBA00022692"/>
    </source>
</evidence>
<evidence type="ECO:0000259" key="7">
    <source>
        <dbReference type="SMART" id="SM00037"/>
    </source>
</evidence>
<dbReference type="SMART" id="SM00037">
    <property type="entry name" value="CNX"/>
    <property type="match status" value="1"/>
</dbReference>
<sequence length="268" mass="30645">MGDWGFLSKLLDKVQSHSTNIGKVWLTVLLIFRIMVLSAVVDKVWGDEQSNMICNIKTPGCKNVCYDQAFPISHPRFWVLQILFVSLPTLVYLGYVLAIVHKEKKLRDQLQNQAVKKGMRQPKYTENNGKLRYKGSLLCVYITCILVTILFEAAFIVAQYILYGFEMVPLISCNKDPCPSPGVECFMSRPTEKTIFIVFMLGVACVSLVLNIGEIFYLIGHATVFRYRTPKISNDQPKSFTTETFLRKFMSFLQILSTAAFLMHRLTR</sequence>
<reference evidence="9" key="5">
    <citation type="submission" date="2025-09" db="UniProtKB">
        <authorList>
            <consortium name="Ensembl"/>
        </authorList>
    </citation>
    <scope>IDENTIFICATION</scope>
</reference>
<dbReference type="OMA" id="AGVDKVW"/>
<reference evidence="10" key="1">
    <citation type="journal article" date="2014" name="Science">
        <title>Nonhuman genetics. Genomic basis for the convergent evolution of electric organs.</title>
        <authorList>
            <person name="Gallant J.R."/>
            <person name="Traeger L.L."/>
            <person name="Volkening J.D."/>
            <person name="Moffett H."/>
            <person name="Chen P.H."/>
            <person name="Novina C.D."/>
            <person name="Phillips G.N.Jr."/>
            <person name="Anand R."/>
            <person name="Wells G.B."/>
            <person name="Pinch M."/>
            <person name="Guth R."/>
            <person name="Unguez G.A."/>
            <person name="Albert J.S."/>
            <person name="Zakon H.H."/>
            <person name="Samanta M.P."/>
            <person name="Sussman M.R."/>
        </authorList>
    </citation>
    <scope>NUCLEOTIDE SEQUENCE [LARGE SCALE GENOMIC DNA]</scope>
</reference>